<gene>
    <name evidence="2" type="ORF">GIW81_16715</name>
</gene>
<feature type="chain" id="PRO_5026068284" evidence="1">
    <location>
        <begin position="30"/>
        <end position="329"/>
    </location>
</feature>
<reference evidence="2 3" key="1">
    <citation type="submission" date="2019-11" db="EMBL/GenBank/DDBJ databases">
        <title>Identification of a novel strain.</title>
        <authorList>
            <person name="Xu Q."/>
            <person name="Wang G."/>
        </authorList>
    </citation>
    <scope>NUCLEOTIDE SEQUENCE [LARGE SCALE GENOMIC DNA]</scope>
    <source>
        <strain evidence="3">xq</strain>
    </source>
</reference>
<name>A0A6I3KNF1_9HYPH</name>
<accession>A0A6I3KNF1</accession>
<comment type="caution">
    <text evidence="2">The sequence shown here is derived from an EMBL/GenBank/DDBJ whole genome shotgun (WGS) entry which is preliminary data.</text>
</comment>
<feature type="signal peptide" evidence="1">
    <location>
        <begin position="1"/>
        <end position="29"/>
    </location>
</feature>
<dbReference type="AlphaFoldDB" id="A0A6I3KNF1"/>
<sequence>MRIASSALCRFGFGLAASALVFASHSAHAEPRSCAGVDYNAMIVDIIHSLPTGGGYSIGSDFVAPTIQTHNIGGGRHELRVYDGFPSHCTSATYALYSHLVAVLHNNGSINLSADNLRSLAVRRSLPDGSELVDGQGPFWIFNANGAGVAAFLKHTGTGQSFRDDQLAHARPGDFLKLFWNENVGASEQGHQVVYLGHRSVDGREMLCFWGSQRQNKKKRGKGTEALYFPASGGGKVVNGYGEACRPRADIKAMIFSRVTCMENLAAGLDSMRARADARGLGPMRMSRPFEDEFLVSLRRKSSDQATLDRHYDILPAPSEFANLGPPAQ</sequence>
<keyword evidence="1" id="KW-0732">Signal</keyword>
<keyword evidence="3" id="KW-1185">Reference proteome</keyword>
<organism evidence="2 3">
    <name type="scientific">Hyphomicrobium album</name>
    <dbReference type="NCBI Taxonomy" id="2665159"/>
    <lineage>
        <taxon>Bacteria</taxon>
        <taxon>Pseudomonadati</taxon>
        <taxon>Pseudomonadota</taxon>
        <taxon>Alphaproteobacteria</taxon>
        <taxon>Hyphomicrobiales</taxon>
        <taxon>Hyphomicrobiaceae</taxon>
        <taxon>Hyphomicrobium</taxon>
    </lineage>
</organism>
<evidence type="ECO:0000313" key="3">
    <source>
        <dbReference type="Proteomes" id="UP000440694"/>
    </source>
</evidence>
<evidence type="ECO:0000313" key="2">
    <source>
        <dbReference type="EMBL" id="MTD95983.1"/>
    </source>
</evidence>
<evidence type="ECO:0000256" key="1">
    <source>
        <dbReference type="SAM" id="SignalP"/>
    </source>
</evidence>
<dbReference type="Proteomes" id="UP000440694">
    <property type="component" value="Unassembled WGS sequence"/>
</dbReference>
<protein>
    <submittedName>
        <fullName evidence="2">Uncharacterized protein</fullName>
    </submittedName>
</protein>
<dbReference type="EMBL" id="WMBQ01000002">
    <property type="protein sequence ID" value="MTD95983.1"/>
    <property type="molecule type" value="Genomic_DNA"/>
</dbReference>
<proteinExistence type="predicted"/>
<dbReference type="RefSeq" id="WP_154740462.1">
    <property type="nucleotide sequence ID" value="NZ_WMBQ01000002.1"/>
</dbReference>